<proteinExistence type="inferred from homology"/>
<feature type="domain" description="MD-2-related lipid-recognition" evidence="9">
    <location>
        <begin position="44"/>
        <end position="166"/>
    </location>
</feature>
<evidence type="ECO:0000256" key="4">
    <source>
        <dbReference type="ARBA" id="ARBA00016056"/>
    </source>
</evidence>
<evidence type="ECO:0000256" key="6">
    <source>
        <dbReference type="ARBA" id="ARBA00022729"/>
    </source>
</evidence>
<dbReference type="GO" id="GO:0032934">
    <property type="term" value="F:sterol binding"/>
    <property type="evidence" value="ECO:0007669"/>
    <property type="project" value="InterPro"/>
</dbReference>
<keyword evidence="5" id="KW-0813">Transport</keyword>
<dbReference type="InterPro" id="IPR003172">
    <property type="entry name" value="ML_dom"/>
</dbReference>
<accession>A0AAN7UJU6</accession>
<sequence length="184" mass="19631">MRLLSTVCVAALSASSLVSAGSWFGGNNDVVVNEANKVPGDSPLEFCNAERSQDTVTIEKVDLLPNPPEAGSALIIRATGTVFEPIRKGAYVKLVVKYGLIRLISTTADLCDQVENVDLKCPIEKGVLSITKSVDLPKEIPPGTYNVFADVYNDDDTHVTCLQATVTFGMGKQKAEAIDSGNEL</sequence>
<evidence type="ECO:0000313" key="11">
    <source>
        <dbReference type="Proteomes" id="UP001305414"/>
    </source>
</evidence>
<evidence type="ECO:0000256" key="2">
    <source>
        <dbReference type="ARBA" id="ARBA00006370"/>
    </source>
</evidence>
<dbReference type="InterPro" id="IPR039670">
    <property type="entry name" value="NPC2-like"/>
</dbReference>
<dbReference type="SMART" id="SM00737">
    <property type="entry name" value="ML"/>
    <property type="match status" value="1"/>
</dbReference>
<protein>
    <recommendedName>
        <fullName evidence="4">Phosphatidylglycerol/phosphatidylinositol transfer protein</fullName>
    </recommendedName>
</protein>
<evidence type="ECO:0000256" key="3">
    <source>
        <dbReference type="ARBA" id="ARBA00011245"/>
    </source>
</evidence>
<evidence type="ECO:0000313" key="10">
    <source>
        <dbReference type="EMBL" id="KAK5633850.1"/>
    </source>
</evidence>
<name>A0AAN7UJU6_9PEZI</name>
<comment type="similarity">
    <text evidence="2">Belongs to the NPC2 family.</text>
</comment>
<keyword evidence="6 8" id="KW-0732">Signal</keyword>
<dbReference type="PANTHER" id="PTHR11306:SF0">
    <property type="entry name" value="PHOSPHATIDYLGLYCEROL_PHOSPHATIDYLINOSITOL TRANSFER PROTEIN"/>
    <property type="match status" value="1"/>
</dbReference>
<dbReference type="AlphaFoldDB" id="A0AAN7UJU6"/>
<dbReference type="EMBL" id="JAWHQM010000036">
    <property type="protein sequence ID" value="KAK5633850.1"/>
    <property type="molecule type" value="Genomic_DNA"/>
</dbReference>
<dbReference type="PANTHER" id="PTHR11306">
    <property type="entry name" value="NIEMANN PICK TYPE C2 PROTEIN NPC2-RELATED"/>
    <property type="match status" value="1"/>
</dbReference>
<evidence type="ECO:0000259" key="9">
    <source>
        <dbReference type="SMART" id="SM00737"/>
    </source>
</evidence>
<evidence type="ECO:0000256" key="1">
    <source>
        <dbReference type="ARBA" id="ARBA00002053"/>
    </source>
</evidence>
<evidence type="ECO:0000256" key="5">
    <source>
        <dbReference type="ARBA" id="ARBA00022448"/>
    </source>
</evidence>
<gene>
    <name evidence="10" type="ORF">RRF57_009564</name>
</gene>
<comment type="caution">
    <text evidence="10">The sequence shown here is derived from an EMBL/GenBank/DDBJ whole genome shotgun (WGS) entry which is preliminary data.</text>
</comment>
<dbReference type="CDD" id="cd00917">
    <property type="entry name" value="PG-PI_TP"/>
    <property type="match status" value="1"/>
</dbReference>
<comment type="subunit">
    <text evidence="3">Monomer.</text>
</comment>
<dbReference type="FunFam" id="2.60.40.770:FF:000004">
    <property type="entry name" value="Phosphatidylglycerol/phosphatidylinositol transfer protein"/>
    <property type="match status" value="1"/>
</dbReference>
<reference evidence="10 11" key="1">
    <citation type="submission" date="2023-10" db="EMBL/GenBank/DDBJ databases">
        <title>Draft genome sequence of Xylaria bambusicola isolate GMP-LS, the root and basal stem rot pathogen of sugarcane in Indonesia.</title>
        <authorList>
            <person name="Selvaraj P."/>
            <person name="Muralishankar V."/>
            <person name="Muruganantham S."/>
            <person name="Sp S."/>
            <person name="Haryani S."/>
            <person name="Lau K.J.X."/>
            <person name="Naqvi N.I."/>
        </authorList>
    </citation>
    <scope>NUCLEOTIDE SEQUENCE [LARGE SCALE GENOMIC DNA]</scope>
    <source>
        <strain evidence="10">GMP-LS</strain>
    </source>
</reference>
<evidence type="ECO:0000256" key="7">
    <source>
        <dbReference type="ARBA" id="ARBA00023055"/>
    </source>
</evidence>
<keyword evidence="7" id="KW-0445">Lipid transport</keyword>
<evidence type="ECO:0000256" key="8">
    <source>
        <dbReference type="SAM" id="SignalP"/>
    </source>
</evidence>
<feature type="signal peptide" evidence="8">
    <location>
        <begin position="1"/>
        <end position="20"/>
    </location>
</feature>
<dbReference type="SUPFAM" id="SSF81296">
    <property type="entry name" value="E set domains"/>
    <property type="match status" value="1"/>
</dbReference>
<dbReference type="Proteomes" id="UP001305414">
    <property type="component" value="Unassembled WGS sequence"/>
</dbReference>
<feature type="chain" id="PRO_5042934723" description="Phosphatidylglycerol/phosphatidylinositol transfer protein" evidence="8">
    <location>
        <begin position="21"/>
        <end position="184"/>
    </location>
</feature>
<organism evidence="10 11">
    <name type="scientific">Xylaria bambusicola</name>
    <dbReference type="NCBI Taxonomy" id="326684"/>
    <lineage>
        <taxon>Eukaryota</taxon>
        <taxon>Fungi</taxon>
        <taxon>Dikarya</taxon>
        <taxon>Ascomycota</taxon>
        <taxon>Pezizomycotina</taxon>
        <taxon>Sordariomycetes</taxon>
        <taxon>Xylariomycetidae</taxon>
        <taxon>Xylariales</taxon>
        <taxon>Xylariaceae</taxon>
        <taxon>Xylaria</taxon>
    </lineage>
</organism>
<dbReference type="GO" id="GO:0032366">
    <property type="term" value="P:intracellular sterol transport"/>
    <property type="evidence" value="ECO:0007669"/>
    <property type="project" value="InterPro"/>
</dbReference>
<dbReference type="Pfam" id="PF02221">
    <property type="entry name" value="E1_DerP2_DerF2"/>
    <property type="match status" value="1"/>
</dbReference>
<dbReference type="Gene3D" id="2.60.40.770">
    <property type="match status" value="1"/>
</dbReference>
<keyword evidence="11" id="KW-1185">Reference proteome</keyword>
<comment type="function">
    <text evidence="1">Catalyzes the intermembrane transfer of phosphatidylglycerol and phosphatidylinositol.</text>
</comment>
<dbReference type="InterPro" id="IPR014756">
    <property type="entry name" value="Ig_E-set"/>
</dbReference>
<dbReference type="InterPro" id="IPR033917">
    <property type="entry name" value="ML_PG-PI_TP"/>
</dbReference>